<feature type="binding site" evidence="9">
    <location>
        <begin position="181"/>
        <end position="182"/>
    </location>
    <ligand>
        <name>alpha-D-glucose 1-phosphate</name>
        <dbReference type="ChEBI" id="CHEBI:58601"/>
    </ligand>
</feature>
<dbReference type="GO" id="GO:0005524">
    <property type="term" value="F:ATP binding"/>
    <property type="evidence" value="ECO:0007669"/>
    <property type="project" value="UniProtKB-KW"/>
</dbReference>
<dbReference type="Pfam" id="PF00483">
    <property type="entry name" value="NTP_transferase"/>
    <property type="match status" value="1"/>
</dbReference>
<dbReference type="SUPFAM" id="SSF51161">
    <property type="entry name" value="Trimeric LpxA-like enzymes"/>
    <property type="match status" value="1"/>
</dbReference>
<dbReference type="CDD" id="cd02508">
    <property type="entry name" value="ADP_Glucose_PP"/>
    <property type="match status" value="1"/>
</dbReference>
<dbReference type="NCBIfam" id="NF003670">
    <property type="entry name" value="PRK05293.1"/>
    <property type="match status" value="1"/>
</dbReference>
<evidence type="ECO:0000259" key="10">
    <source>
        <dbReference type="Pfam" id="PF00483"/>
    </source>
</evidence>
<feature type="domain" description="Glucose-1-phosphate adenylyltransferase/Bifunctional protein GlmU-like C-terminal hexapeptide" evidence="11">
    <location>
        <begin position="292"/>
        <end position="380"/>
    </location>
</feature>
<evidence type="ECO:0000256" key="2">
    <source>
        <dbReference type="ARBA" id="ARBA00022600"/>
    </source>
</evidence>
<keyword evidence="5 9" id="KW-0547">Nucleotide-binding</keyword>
<dbReference type="InterPro" id="IPR011831">
    <property type="entry name" value="ADP-Glc_PPase"/>
</dbReference>
<organism evidence="12 13">
    <name type="scientific">Anaerotignum faecicola</name>
    <dbReference type="NCBI Taxonomy" id="2358141"/>
    <lineage>
        <taxon>Bacteria</taxon>
        <taxon>Bacillati</taxon>
        <taxon>Bacillota</taxon>
        <taxon>Clostridia</taxon>
        <taxon>Lachnospirales</taxon>
        <taxon>Anaerotignaceae</taxon>
        <taxon>Anaerotignum</taxon>
    </lineage>
</organism>
<dbReference type="Pfam" id="PF24894">
    <property type="entry name" value="Hexapep_GlmU"/>
    <property type="match status" value="1"/>
</dbReference>
<feature type="site" description="Could play a key role in the communication between the regulatory and the substrate sites" evidence="9">
    <location>
        <position position="100"/>
    </location>
</feature>
<evidence type="ECO:0000256" key="8">
    <source>
        <dbReference type="ARBA" id="ARBA00023277"/>
    </source>
</evidence>
<reference evidence="12 13" key="1">
    <citation type="submission" date="2018-10" db="EMBL/GenBank/DDBJ databases">
        <title>Draft Genome Sequence of Anaerotignum sp. KCTC 15736.</title>
        <authorList>
            <person name="Choi S.H."/>
            <person name="Kim J.S."/>
            <person name="Kang S.W."/>
            <person name="Lee J.S."/>
            <person name="Park S.H."/>
        </authorList>
    </citation>
    <scope>NUCLEOTIDE SEQUENCE [LARGE SCALE GENOMIC DNA]</scope>
    <source>
        <strain evidence="12 13">KCTC 15736</strain>
    </source>
</reference>
<feature type="binding site" evidence="9">
    <location>
        <position position="166"/>
    </location>
    <ligand>
        <name>alpha-D-glucose 1-phosphate</name>
        <dbReference type="ChEBI" id="CHEBI:58601"/>
    </ligand>
</feature>
<comment type="catalytic activity">
    <reaction evidence="9">
        <text>alpha-D-glucose 1-phosphate + ATP + H(+) = ADP-alpha-D-glucose + diphosphate</text>
        <dbReference type="Rhea" id="RHEA:12120"/>
        <dbReference type="ChEBI" id="CHEBI:15378"/>
        <dbReference type="ChEBI" id="CHEBI:30616"/>
        <dbReference type="ChEBI" id="CHEBI:33019"/>
        <dbReference type="ChEBI" id="CHEBI:57498"/>
        <dbReference type="ChEBI" id="CHEBI:58601"/>
        <dbReference type="EC" id="2.7.7.27"/>
    </reaction>
</comment>
<dbReference type="Gene3D" id="2.160.10.10">
    <property type="entry name" value="Hexapeptide repeat proteins"/>
    <property type="match status" value="1"/>
</dbReference>
<dbReference type="CDD" id="cd04651">
    <property type="entry name" value="LbH_G1P_AT_C"/>
    <property type="match status" value="1"/>
</dbReference>
<dbReference type="OrthoDB" id="9801810at2"/>
<keyword evidence="8 9" id="KW-0119">Carbohydrate metabolism</keyword>
<dbReference type="InterPro" id="IPR005836">
    <property type="entry name" value="ADP_Glu_pyroP_CS"/>
</dbReference>
<feature type="domain" description="Nucleotidyl transferase" evidence="10">
    <location>
        <begin position="8"/>
        <end position="259"/>
    </location>
</feature>
<evidence type="ECO:0000256" key="3">
    <source>
        <dbReference type="ARBA" id="ARBA00022679"/>
    </source>
</evidence>
<dbReference type="PANTHER" id="PTHR43523:SF2">
    <property type="entry name" value="GLUCOSE-1-PHOSPHATE ADENYLYLTRANSFERASE"/>
    <property type="match status" value="1"/>
</dbReference>
<dbReference type="Proteomes" id="UP000287361">
    <property type="component" value="Unassembled WGS sequence"/>
</dbReference>
<evidence type="ECO:0000256" key="1">
    <source>
        <dbReference type="ARBA" id="ARBA00010443"/>
    </source>
</evidence>
<accession>A0A401LBI4</accession>
<protein>
    <recommendedName>
        <fullName evidence="9">Glucose-1-phosphate adenylyltransferase</fullName>
        <ecNumber evidence="9">2.7.7.27</ecNumber>
    </recommendedName>
    <alternativeName>
        <fullName evidence="9">ADP-glucose pyrophosphorylase</fullName>
        <shortName evidence="9">ADPGlc PPase</shortName>
    </alternativeName>
    <alternativeName>
        <fullName evidence="9">ADP-glucose synthase</fullName>
    </alternativeName>
</protein>
<dbReference type="InterPro" id="IPR011004">
    <property type="entry name" value="Trimer_LpxA-like_sf"/>
</dbReference>
<comment type="function">
    <text evidence="9">Involved in the biosynthesis of ADP-glucose, a building block required for the elongation reactions to produce glycogen. Catalyzes the reaction between ATP and alpha-D-glucose 1-phosphate (G1P) to produce pyrophosphate and ADP-Glc.</text>
</comment>
<keyword evidence="7 9" id="KW-0320">Glycogen biosynthesis</keyword>
<gene>
    <name evidence="9 12" type="primary">glgC</name>
    <name evidence="12" type="ORF">KGMB03357_06020</name>
</gene>
<dbReference type="SUPFAM" id="SSF53448">
    <property type="entry name" value="Nucleotide-diphospho-sugar transferases"/>
    <property type="match status" value="1"/>
</dbReference>
<evidence type="ECO:0000256" key="9">
    <source>
        <dbReference type="HAMAP-Rule" id="MF_00624"/>
    </source>
</evidence>
<dbReference type="NCBIfam" id="TIGR02091">
    <property type="entry name" value="glgC"/>
    <property type="match status" value="1"/>
</dbReference>
<name>A0A401LBI4_9FIRM</name>
<dbReference type="InterPro" id="IPR029044">
    <property type="entry name" value="Nucleotide-diphossugar_trans"/>
</dbReference>
<dbReference type="PROSITE" id="PS00809">
    <property type="entry name" value="ADP_GLC_PYROPHOSPH_2"/>
    <property type="match status" value="1"/>
</dbReference>
<dbReference type="PROSITE" id="PS00808">
    <property type="entry name" value="ADP_GLC_PYROPHOSPH_1"/>
    <property type="match status" value="1"/>
</dbReference>
<dbReference type="PROSITE" id="PS00810">
    <property type="entry name" value="ADP_GLC_PYROPHOSPH_3"/>
    <property type="match status" value="1"/>
</dbReference>
<evidence type="ECO:0000256" key="4">
    <source>
        <dbReference type="ARBA" id="ARBA00022695"/>
    </source>
</evidence>
<proteinExistence type="inferred from homology"/>
<keyword evidence="6 9" id="KW-0067">ATP-binding</keyword>
<keyword evidence="4 9" id="KW-0548">Nucleotidyltransferase</keyword>
<evidence type="ECO:0000256" key="5">
    <source>
        <dbReference type="ARBA" id="ARBA00022741"/>
    </source>
</evidence>
<comment type="similarity">
    <text evidence="1 9">Belongs to the bacterial/plant glucose-1-phosphate adenylyltransferase family.</text>
</comment>
<evidence type="ECO:0000313" key="12">
    <source>
        <dbReference type="EMBL" id="GCB28941.1"/>
    </source>
</evidence>
<dbReference type="GO" id="GO:0005978">
    <property type="term" value="P:glycogen biosynthetic process"/>
    <property type="evidence" value="ECO:0007669"/>
    <property type="project" value="UniProtKB-UniRule"/>
</dbReference>
<dbReference type="Gene3D" id="3.90.550.10">
    <property type="entry name" value="Spore Coat Polysaccharide Biosynthesis Protein SpsA, Chain A"/>
    <property type="match status" value="1"/>
</dbReference>
<dbReference type="AlphaFoldDB" id="A0A401LBI4"/>
<comment type="subunit">
    <text evidence="9">Homotetramer.</text>
</comment>
<dbReference type="UniPathway" id="UPA00164"/>
<evidence type="ECO:0000313" key="13">
    <source>
        <dbReference type="Proteomes" id="UP000287361"/>
    </source>
</evidence>
<dbReference type="PANTHER" id="PTHR43523">
    <property type="entry name" value="GLUCOSE-1-PHOSPHATE ADENYLYLTRANSFERASE-RELATED"/>
    <property type="match status" value="1"/>
</dbReference>
<evidence type="ECO:0000256" key="7">
    <source>
        <dbReference type="ARBA" id="ARBA00023056"/>
    </source>
</evidence>
<dbReference type="GO" id="GO:0008878">
    <property type="term" value="F:glucose-1-phosphate adenylyltransferase activity"/>
    <property type="evidence" value="ECO:0007669"/>
    <property type="project" value="UniProtKB-UniRule"/>
</dbReference>
<evidence type="ECO:0000256" key="6">
    <source>
        <dbReference type="ARBA" id="ARBA00022840"/>
    </source>
</evidence>
<evidence type="ECO:0000259" key="11">
    <source>
        <dbReference type="Pfam" id="PF24894"/>
    </source>
</evidence>
<dbReference type="InterPro" id="IPR023049">
    <property type="entry name" value="GlgC_bac"/>
</dbReference>
<sequence>MRKKEMIAMLLAGGQGSRLGVLTRKVAKPAVAYGGRYRIIDFPLSNCINSGVDTVGVLTQYQPLRLNQHIGIGIPWDLDKKNGGVTILAPHVKTGDSGEWFNGTANAIYQNIDFIDSNNPEYVLILSGDHIYKMDYSKMLAFHKTHNAAATIAVMEVPMEEANRFGIMNTEDGDKIYEFEEKPESPKSNLASMGIYIFTWDRLRDALIEDNSIHPDSDFGKHIIPKMLDEGQPMYAWRFDGYWKDVGTIQSYWESNMDLIRTLPEFNLYEDFWKIYTNSDHQPPQYTAPGSKTEEALLSDGCEIYGTVCRSIIGPGVVVEKGAVVKDSIIMAGTIIGENALVDHCVIDEKCSIGKSVQMGVGENIPNEAKPNIYNTGITVLGMNSSVPDGIVMGKNCVIYGRTFPEDYPDGRLESGKAVVREV</sequence>
<keyword evidence="13" id="KW-1185">Reference proteome</keyword>
<keyword evidence="3 9" id="KW-0808">Transferase</keyword>
<dbReference type="EC" id="2.7.7.27" evidence="9"/>
<comment type="caution">
    <text evidence="9">Lacks conserved residue(s) required for the propagation of feature annotation.</text>
</comment>
<keyword evidence="2 9" id="KW-0321">Glycogen metabolism</keyword>
<dbReference type="HAMAP" id="MF_00624">
    <property type="entry name" value="GlgC"/>
    <property type="match status" value="1"/>
</dbReference>
<dbReference type="InterPro" id="IPR005835">
    <property type="entry name" value="NTP_transferase_dom"/>
</dbReference>
<feature type="binding site" evidence="9">
    <location>
        <position position="192"/>
    </location>
    <ligand>
        <name>alpha-D-glucose 1-phosphate</name>
        <dbReference type="ChEBI" id="CHEBI:58601"/>
    </ligand>
</feature>
<dbReference type="InterPro" id="IPR056818">
    <property type="entry name" value="GlmU/GlgC-like_hexapep"/>
</dbReference>
<comment type="pathway">
    <text evidence="9">Glycan biosynthesis; glycogen biosynthesis.</text>
</comment>
<comment type="caution">
    <text evidence="12">The sequence shown here is derived from an EMBL/GenBank/DDBJ whole genome shotgun (WGS) entry which is preliminary data.</text>
</comment>
<dbReference type="EMBL" id="BHVZ01000001">
    <property type="protein sequence ID" value="GCB28941.1"/>
    <property type="molecule type" value="Genomic_DNA"/>
</dbReference>
<feature type="site" description="Could play a key role in the communication between the regulatory and the substrate sites" evidence="9">
    <location>
        <position position="60"/>
    </location>
</feature>